<keyword evidence="1 5" id="KW-0808">Transferase</keyword>
<dbReference type="Pfam" id="PF13302">
    <property type="entry name" value="Acetyltransf_3"/>
    <property type="match status" value="1"/>
</dbReference>
<keyword evidence="2" id="KW-0012">Acyltransferase</keyword>
<keyword evidence="6" id="KW-1185">Reference proteome</keyword>
<dbReference type="OrthoDB" id="120213at2157"/>
<dbReference type="InterPro" id="IPR016181">
    <property type="entry name" value="Acyl_CoA_acyltransferase"/>
</dbReference>
<name>A0A0H1QXL0_9EURY</name>
<reference evidence="5 6" key="1">
    <citation type="journal article" date="2015" name="Int. J. Syst. Evol. Microbiol.">
        <title>Methanoculleus sediminis sp. nov., a methanogen from sediments near a submarine mud volcano.</title>
        <authorList>
            <person name="Chen S.C."/>
            <person name="Chen M.F."/>
            <person name="Lai M.C."/>
            <person name="Weng C.Y."/>
            <person name="Wu S.Y."/>
            <person name="Lin S."/>
            <person name="Yang T.F."/>
            <person name="Chen P.C."/>
        </authorList>
    </citation>
    <scope>NUCLEOTIDE SEQUENCE [LARGE SCALE GENOMIC DNA]</scope>
    <source>
        <strain evidence="5 6">S3Fa</strain>
    </source>
</reference>
<comment type="similarity">
    <text evidence="3">Belongs to the acetyltransferase family. RimJ subfamily.</text>
</comment>
<evidence type="ECO:0000256" key="1">
    <source>
        <dbReference type="ARBA" id="ARBA00022679"/>
    </source>
</evidence>
<dbReference type="STRING" id="1550566.SZ63_10335"/>
<evidence type="ECO:0000259" key="4">
    <source>
        <dbReference type="PROSITE" id="PS51186"/>
    </source>
</evidence>
<protein>
    <submittedName>
        <fullName evidence="5">GCN5 family acetyltransferase</fullName>
    </submittedName>
</protein>
<dbReference type="EMBL" id="JXOJ01000006">
    <property type="protein sequence ID" value="KLK87544.1"/>
    <property type="molecule type" value="Genomic_DNA"/>
</dbReference>
<gene>
    <name evidence="5" type="ORF">SZ63_10335</name>
</gene>
<dbReference type="AlphaFoldDB" id="A0A0H1QXL0"/>
<comment type="caution">
    <text evidence="5">The sequence shown here is derived from an EMBL/GenBank/DDBJ whole genome shotgun (WGS) entry which is preliminary data.</text>
</comment>
<dbReference type="PANTHER" id="PTHR43792:SF8">
    <property type="entry name" value="[RIBOSOMAL PROTEIN US5]-ALANINE N-ACETYLTRANSFERASE"/>
    <property type="match status" value="1"/>
</dbReference>
<dbReference type="PANTHER" id="PTHR43792">
    <property type="entry name" value="GNAT FAMILY, PUTATIVE (AFU_ORTHOLOGUE AFUA_3G00765)-RELATED-RELATED"/>
    <property type="match status" value="1"/>
</dbReference>
<dbReference type="GO" id="GO:0016747">
    <property type="term" value="F:acyltransferase activity, transferring groups other than amino-acyl groups"/>
    <property type="evidence" value="ECO:0007669"/>
    <property type="project" value="InterPro"/>
</dbReference>
<evidence type="ECO:0000313" key="5">
    <source>
        <dbReference type="EMBL" id="KLK87544.1"/>
    </source>
</evidence>
<dbReference type="PATRIC" id="fig|1550566.3.peg.2254"/>
<dbReference type="InterPro" id="IPR000182">
    <property type="entry name" value="GNAT_dom"/>
</dbReference>
<dbReference type="Gene3D" id="3.40.630.30">
    <property type="match status" value="1"/>
</dbReference>
<dbReference type="PROSITE" id="PS51186">
    <property type="entry name" value="GNAT"/>
    <property type="match status" value="1"/>
</dbReference>
<dbReference type="InterPro" id="IPR051531">
    <property type="entry name" value="N-acetyltransferase"/>
</dbReference>
<proteinExistence type="inferred from homology"/>
<dbReference type="SUPFAM" id="SSF55729">
    <property type="entry name" value="Acyl-CoA N-acyltransferases (Nat)"/>
    <property type="match status" value="1"/>
</dbReference>
<evidence type="ECO:0000256" key="3">
    <source>
        <dbReference type="ARBA" id="ARBA00038502"/>
    </source>
</evidence>
<evidence type="ECO:0000256" key="2">
    <source>
        <dbReference type="ARBA" id="ARBA00023315"/>
    </source>
</evidence>
<evidence type="ECO:0000313" key="6">
    <source>
        <dbReference type="Proteomes" id="UP000035301"/>
    </source>
</evidence>
<sequence length="203" mass="23046">MQQSWIGGGMRFSYCTEHDLPDISRMLSKESVCRWLFFEPNTDEATRSYFLPLIGEMWAALAEGRMPDHHVFTARLEDAGDFVGQCALLPVDFNPGSFLIGYQLDDIYWKRGYGTLACTFLVYFAFIVLEGYRLNGDTVAGNTASRRVMERCGFVLEGTQRRYWHAGGGYHDRLIFGLLKSDLALERLSRLGETFTAEHSVAV</sequence>
<dbReference type="RefSeq" id="WP_048185273.1">
    <property type="nucleotide sequence ID" value="NZ_JXOJ01000006.1"/>
</dbReference>
<accession>A0A0H1QXL0</accession>
<dbReference type="Proteomes" id="UP000035301">
    <property type="component" value="Unassembled WGS sequence"/>
</dbReference>
<organism evidence="5 6">
    <name type="scientific">Methanoculleus sediminis</name>
    <dbReference type="NCBI Taxonomy" id="1550566"/>
    <lineage>
        <taxon>Archaea</taxon>
        <taxon>Methanobacteriati</taxon>
        <taxon>Methanobacteriota</taxon>
        <taxon>Stenosarchaea group</taxon>
        <taxon>Methanomicrobia</taxon>
        <taxon>Methanomicrobiales</taxon>
        <taxon>Methanomicrobiaceae</taxon>
        <taxon>Methanoculleus</taxon>
    </lineage>
</organism>
<feature type="domain" description="N-acetyltransferase" evidence="4">
    <location>
        <begin position="10"/>
        <end position="177"/>
    </location>
</feature>